<proteinExistence type="inferred from homology"/>
<feature type="compositionally biased region" description="Basic residues" evidence="2">
    <location>
        <begin position="724"/>
        <end position="736"/>
    </location>
</feature>
<dbReference type="PANTHER" id="PTHR16207">
    <property type="entry name" value="SET DOMAIN-CONTAINING PROTEIN"/>
    <property type="match status" value="1"/>
</dbReference>
<dbReference type="EMBL" id="JAFHDT010000017">
    <property type="protein sequence ID" value="KAI7797992.1"/>
    <property type="molecule type" value="Genomic_DNA"/>
</dbReference>
<feature type="region of interest" description="Disordered" evidence="2">
    <location>
        <begin position="1629"/>
        <end position="1734"/>
    </location>
</feature>
<feature type="compositionally biased region" description="Acidic residues" evidence="2">
    <location>
        <begin position="1686"/>
        <end position="1703"/>
    </location>
</feature>
<sequence length="2796" mass="312554">MDNATTQSKEALLEPVLPGSVTFNENILAPLQNNYLYKESKECFTYKSAILIKNAALQKRYAAFRAEKGYSEQELEESYGFLLFDDIDKAKKVGETGLLVGQPKCTTLGDSSKGVYISKYSDCLDLKRWYNGKTGYIVLVKLTKGRVKEVTDNYTQNFTPPTPGFDCHVSEQLGAVTSTTSSFLAYERTQYYLYELVGSGKIESCPRQTCPLAIVAFSYGETAANSGLEEQSSFTVVFRYKPWIGQLKIESTVYDVGLQSVSGAWFPAKLPKMVKIDRAIGVSELKRTLPREIFETCLVGEVCIDGRCFNVYDVVSSKAKNDLAQITQELKEKDMALVIPLDDSGFLILLHSSHLFSYEDARSGKAAVLQGMFIFPDSRTVPRDTKCALPKNTVSADIIQAIPAINYAETEMGKCPPNQQGALHTTLEKHMQNYATLIQPGLLDAPTREASMFPDQYDMPSGFTLISPKWSQETGTRLKSYFEEPCGFTVPVVRALELLAAGRQQHGDEQDDDVYYYISSPEQVGAMEVTKQAEAFGDGQSTSGMALEKNEKDKNLSAEQPQPALQEGLGTMRTAVVTLANSDPEYPTSTVSPKLGDVSTENCVSVGTDAKKFQGCNATAVGLTTKEEGGTAVSGGLEDNIHPENTMTDNKVDWRSRPKRSGRKRKMHWKALRIKKEVQKELTLPTSSLALILPANSTESMMDRKEKPKSDSPTANDINQRPHSSSRGRGHRRRGVSRNLSATRKEEAPLESTAVSTSMPAESIHDHDEKIDPGSPKKLDWRSLPRRKRLWNTDGNLKRCLRSDAIKTCSNDSISEENFSRGPKRKIEGFCLKDRYGLKNIITTCGRVFVPHGSDGDVESSNMCVETSIDTNAEVISPVENKSTQIVESSEVSPSKVPVVNEGQVTSESPSKDKLTVQIVQPITTVGKHNKISPSEIDKSQQPTTSALNEAESLQDPNQDHTITAQADETTSPPRVSDQSTSTFPKVASPEKTKKKEKRPVYSAISISKLKTLLRRGKLSKSPSSGGDGISQPEQESKKERSKNIMDNDSKKQLKDKGLQSVSNEEQHFLFSHGSQEPMTILPVAWKGLIPKASNENGPPNFRTSVPFKIFKQADEQLTSSLIGEGVGRISSHAKGSTEKLTVSATLPSDALSLLADLALGASNNKMLIDLAAKPGPETPVGVKAGGSPESVLHALLQCPSTRFKLPPRSPFPEGLMVTGELLLEISKEHSYSQPTSLLSGLSGTCPQVCSPSVESSLSLETGLHLNLPVDTAIPFSQKEGVETEWKSMIPPNGALASNSKTKLRRSNIFQNRHVFEKKGSIQVMRIWRETYKFKYDSKFTNDSLDKTVMRALHGKWNFDIEGTPEEVHLIFHMWIGLFYSKSASRLFHLENSAALSKEKDNVDGKDKQDVDLMQTPVSSLNVNLNLEEDSPKALHLHSGILDLSVKNCEPVNLHLGLQQSKGDDTVLHPGVGSQEIAQKNSPSGPSSPKVTAFMDHRSAVDILVENVASDKDNCIDDENDIIADCSYTQLLEGNSAYSRLCEQASHIRISMQPQMRVQKVAHIYKNVTPMKTASLSPKDIGVFHQVIKPSAFSKCYGLVLNRKSFDLCLKDKTGNAVAVVQKEKDMSKNAESNACYKGQGTQDGPVSVGGENVDKTLEPTNAARSPASLQKESVSETKRSKEDSQTDEDSQDEGMTIVEEENVTFKSLSQDESSVTEHEIHHADLHDHTDKCDSHVDELKHELVEEQNETINAREDDPNVVNASPSSVQETDTEEPVEETAERCAVEDEMQEGQSKSEERNEQYGSDSERKTFTSAAEHPDELAVDLMDNTDYVDMEISDDESDANAAIDAHELNIPSVKSFVSETVNSDVRMEKSETQTEQPEEANPGDDAHDEIEDVSHSGDVTSSCQLMSVEEKTTSASNNDTVDVMQSGSENVTLEQNIEVQEAHELCESEPKPTHDTEANKLEVSQEHKEDDVEKDNDSQISYSCEDEAQDTHQKYQSPKICASSPNSTTTTCEETVAPQPLKIKLNCKINSTCCTPTQDEVSYDPEVSENFNDLKEASNNIDHDITERSSVSPRSHVHTKMSFSDFVEQCEETPSEEPGWRKSTYKSPGEKPDIRFKDKLCPVSQQKDEQAVITESASQHDSELSYRDYDVDETHRSYHPSDEHLPWSYHETDGSDSHHFDEYYQFDEDDFSYPVYNPEDSYKAKMTEMGHFCWTKKNYKSESALDDANRRGDRVRCRTKMTYVPHNATDNLELEQIPEKRSRTDKFTACQSTEWNEEDSLSCTVDYSNRKTSYRTTKPTRTVTVNSLSDSKKGRQRFDWRRYFRRVSTWDDSDSEERNKFDIPPSSIVTVLDKKGSRVTFNNSPAVKPAVDSNRMTTKPEDSSNNCQDRQNKVDLIQSALDLEYLIFSERLDCILKEGRSSLRSLRRRSDTEHGTFPMTVRYSNVNVESSNDVEKPSLTELKIKVDLSDRKGRKRKRKRFYETGSETTEHESWMNDVWTDRTVPRQTEAMKKKWDQDSQQPGFSGNLRKDAFDNLHDNLSFTVKQKCKVKYRFYILITSADTFFKETRNLLLMEGHIPVEPDEFDLSDSSQTPLLIVLRNEDIAEHIGEVPYLLELKKSSNVLFAGIDRPDDVVNFTHHELFANGGFIVCDELALDTLTLDNMKKVVGILEELDKKGKWKWFLHYKDSRKLRESARSSQEASKKQRIIDFCQEAGIVEILPYHECDVTSQGQPDYLFCLTNLQIQNESVRFPVFITDTSSDAFEENGILTMDIYTFSRILSEDTCYVS</sequence>
<comment type="similarity">
    <text evidence="1">Belongs to the TASOR family.</text>
</comment>
<feature type="compositionally biased region" description="Basic and acidic residues" evidence="2">
    <location>
        <begin position="701"/>
        <end position="710"/>
    </location>
</feature>
<feature type="region of interest" description="Disordered" evidence="2">
    <location>
        <begin position="2370"/>
        <end position="2395"/>
    </location>
</feature>
<feature type="compositionally biased region" description="Polar residues" evidence="2">
    <location>
        <begin position="1762"/>
        <end position="1771"/>
    </location>
</feature>
<dbReference type="Pfam" id="PF24630">
    <property type="entry name" value="PIN_TASOR"/>
    <property type="match status" value="1"/>
</dbReference>
<dbReference type="PANTHER" id="PTHR16207:SF10">
    <property type="entry name" value="PROTEIN TASOR 2"/>
    <property type="match status" value="1"/>
</dbReference>
<feature type="region of interest" description="Disordered" evidence="2">
    <location>
        <begin position="629"/>
        <end position="668"/>
    </location>
</feature>
<reference evidence="6" key="1">
    <citation type="submission" date="2021-02" db="EMBL/GenBank/DDBJ databases">
        <title>Comparative genomics reveals that relaxation of natural selection precedes convergent phenotypic evolution of cavefish.</title>
        <authorList>
            <person name="Peng Z."/>
        </authorList>
    </citation>
    <scope>NUCLEOTIDE SEQUENCE</scope>
    <source>
        <tissue evidence="6">Muscle</tissue>
    </source>
</reference>
<feature type="compositionally biased region" description="Basic and acidic residues" evidence="2">
    <location>
        <begin position="763"/>
        <end position="780"/>
    </location>
</feature>
<feature type="region of interest" description="Disordered" evidence="2">
    <location>
        <begin position="1867"/>
        <end position="1985"/>
    </location>
</feature>
<comment type="caution">
    <text evidence="6">The sequence shown here is derived from an EMBL/GenBank/DDBJ whole genome shotgun (WGS) entry which is preliminary data.</text>
</comment>
<dbReference type="Pfam" id="PF23314">
    <property type="entry name" value="TASOR_alpha-beta"/>
    <property type="match status" value="1"/>
</dbReference>
<evidence type="ECO:0000259" key="5">
    <source>
        <dbReference type="Pfam" id="PF24630"/>
    </source>
</evidence>
<evidence type="ECO:0000313" key="6">
    <source>
        <dbReference type="EMBL" id="KAI7797992.1"/>
    </source>
</evidence>
<organism evidence="6 7">
    <name type="scientific">Triplophysa rosa</name>
    <name type="common">Cave loach</name>
    <dbReference type="NCBI Taxonomy" id="992332"/>
    <lineage>
        <taxon>Eukaryota</taxon>
        <taxon>Metazoa</taxon>
        <taxon>Chordata</taxon>
        <taxon>Craniata</taxon>
        <taxon>Vertebrata</taxon>
        <taxon>Euteleostomi</taxon>
        <taxon>Actinopterygii</taxon>
        <taxon>Neopterygii</taxon>
        <taxon>Teleostei</taxon>
        <taxon>Ostariophysi</taxon>
        <taxon>Cypriniformes</taxon>
        <taxon>Nemacheilidae</taxon>
        <taxon>Triplophysa</taxon>
    </lineage>
</organism>
<feature type="compositionally biased region" description="Basic and acidic residues" evidence="2">
    <location>
        <begin position="1674"/>
        <end position="1685"/>
    </location>
</feature>
<dbReference type="InterPro" id="IPR056242">
    <property type="entry name" value="PIN_TASOR"/>
</dbReference>
<feature type="region of interest" description="Disordered" evidence="2">
    <location>
        <begin position="884"/>
        <end position="913"/>
    </location>
</feature>
<feature type="compositionally biased region" description="Polar residues" evidence="2">
    <location>
        <begin position="1659"/>
        <end position="1673"/>
    </location>
</feature>
<dbReference type="InterPro" id="IPR046432">
    <property type="entry name" value="TASOR"/>
</dbReference>
<dbReference type="InterPro" id="IPR022188">
    <property type="entry name" value="TASOR_DUF3715"/>
</dbReference>
<dbReference type="GO" id="GO:0005654">
    <property type="term" value="C:nucleoplasm"/>
    <property type="evidence" value="ECO:0007669"/>
    <property type="project" value="TreeGrafter"/>
</dbReference>
<feature type="compositionally biased region" description="Basic residues" evidence="2">
    <location>
        <begin position="657"/>
        <end position="668"/>
    </location>
</feature>
<name>A0A9W7TL25_TRIRA</name>
<feature type="compositionally biased region" description="Basic and acidic residues" evidence="2">
    <location>
        <begin position="1947"/>
        <end position="1984"/>
    </location>
</feature>
<feature type="region of interest" description="Disordered" evidence="2">
    <location>
        <begin position="695"/>
        <end position="780"/>
    </location>
</feature>
<protein>
    <recommendedName>
        <fullName evidence="8">DUF3715 domain-containing protein</fullName>
    </recommendedName>
</protein>
<evidence type="ECO:0008006" key="8">
    <source>
        <dbReference type="Google" id="ProtNLM"/>
    </source>
</evidence>
<feature type="compositionally biased region" description="Acidic residues" evidence="2">
    <location>
        <begin position="1883"/>
        <end position="1898"/>
    </location>
</feature>
<feature type="domain" description="TASOR alpha/beta" evidence="4">
    <location>
        <begin position="2557"/>
        <end position="2650"/>
    </location>
</feature>
<feature type="compositionally biased region" description="Low complexity" evidence="2">
    <location>
        <begin position="887"/>
        <end position="900"/>
    </location>
</feature>
<feature type="compositionally biased region" description="Basic and acidic residues" evidence="2">
    <location>
        <begin position="1035"/>
        <end position="1058"/>
    </location>
</feature>
<feature type="compositionally biased region" description="Basic and acidic residues" evidence="2">
    <location>
        <begin position="1716"/>
        <end position="1734"/>
    </location>
</feature>
<feature type="region of interest" description="Disordered" evidence="2">
    <location>
        <begin position="927"/>
        <end position="1001"/>
    </location>
</feature>
<feature type="region of interest" description="Disordered" evidence="2">
    <location>
        <begin position="2099"/>
        <end position="2118"/>
    </location>
</feature>
<evidence type="ECO:0000259" key="4">
    <source>
        <dbReference type="Pfam" id="PF23314"/>
    </source>
</evidence>
<dbReference type="Proteomes" id="UP001059041">
    <property type="component" value="Linkage Group LG17"/>
</dbReference>
<feature type="domain" description="TASOR PIN" evidence="5">
    <location>
        <begin position="2654"/>
        <end position="2788"/>
    </location>
</feature>
<evidence type="ECO:0000256" key="1">
    <source>
        <dbReference type="ARBA" id="ARBA00008058"/>
    </source>
</evidence>
<evidence type="ECO:0000259" key="3">
    <source>
        <dbReference type="Pfam" id="PF12509"/>
    </source>
</evidence>
<dbReference type="InterPro" id="IPR056243">
    <property type="entry name" value="TASOR_ab_dom"/>
</dbReference>
<dbReference type="Pfam" id="PF12509">
    <property type="entry name" value="DUF3715"/>
    <property type="match status" value="1"/>
</dbReference>
<accession>A0A9W7TL25</accession>
<feature type="compositionally biased region" description="Polar residues" evidence="2">
    <location>
        <begin position="955"/>
        <end position="984"/>
    </location>
</feature>
<feature type="compositionally biased region" description="Polar residues" evidence="2">
    <location>
        <begin position="1920"/>
        <end position="1945"/>
    </location>
</feature>
<evidence type="ECO:0000256" key="2">
    <source>
        <dbReference type="SAM" id="MobiDB-lite"/>
    </source>
</evidence>
<feature type="region of interest" description="Disordered" evidence="2">
    <location>
        <begin position="1751"/>
        <end position="1825"/>
    </location>
</feature>
<feature type="region of interest" description="Disordered" evidence="2">
    <location>
        <begin position="1014"/>
        <end position="1061"/>
    </location>
</feature>
<dbReference type="GO" id="GO:0045814">
    <property type="term" value="P:negative regulation of gene expression, epigenetic"/>
    <property type="evidence" value="ECO:0007669"/>
    <property type="project" value="InterPro"/>
</dbReference>
<feature type="compositionally biased region" description="Polar residues" evidence="2">
    <location>
        <begin position="1705"/>
        <end position="1714"/>
    </location>
</feature>
<feature type="compositionally biased region" description="Basic and acidic residues" evidence="2">
    <location>
        <begin position="1796"/>
        <end position="1823"/>
    </location>
</feature>
<feature type="domain" description="TASOR pseudo-PARP" evidence="3">
    <location>
        <begin position="67"/>
        <end position="211"/>
    </location>
</feature>
<evidence type="ECO:0000313" key="7">
    <source>
        <dbReference type="Proteomes" id="UP001059041"/>
    </source>
</evidence>
<keyword evidence="7" id="KW-1185">Reference proteome</keyword>
<gene>
    <name evidence="6" type="ORF">IRJ41_021250</name>
</gene>